<comment type="caution">
    <text evidence="1">The sequence shown here is derived from an EMBL/GenBank/DDBJ whole genome shotgun (WGS) entry which is preliminary data.</text>
</comment>
<organism evidence="1 2">
    <name type="scientific">Steinernema hermaphroditum</name>
    <dbReference type="NCBI Taxonomy" id="289476"/>
    <lineage>
        <taxon>Eukaryota</taxon>
        <taxon>Metazoa</taxon>
        <taxon>Ecdysozoa</taxon>
        <taxon>Nematoda</taxon>
        <taxon>Chromadorea</taxon>
        <taxon>Rhabditida</taxon>
        <taxon>Tylenchina</taxon>
        <taxon>Panagrolaimomorpha</taxon>
        <taxon>Strongyloidoidea</taxon>
        <taxon>Steinernematidae</taxon>
        <taxon>Steinernema</taxon>
    </lineage>
</organism>
<accession>A0AA39M4F9</accession>
<evidence type="ECO:0000313" key="2">
    <source>
        <dbReference type="Proteomes" id="UP001175271"/>
    </source>
</evidence>
<sequence length="68" mass="7835">MNCFENENIVSVSAENLPIRAKRYEYHVSMPFSSVRIKGTNPLIEEDGIDTAQQLIFALLYLYILVKQ</sequence>
<keyword evidence="2" id="KW-1185">Reference proteome</keyword>
<reference evidence="1" key="1">
    <citation type="submission" date="2023-06" db="EMBL/GenBank/DDBJ databases">
        <title>Genomic analysis of the entomopathogenic nematode Steinernema hermaphroditum.</title>
        <authorList>
            <person name="Schwarz E.M."/>
            <person name="Heppert J.K."/>
            <person name="Baniya A."/>
            <person name="Schwartz H.T."/>
            <person name="Tan C.-H."/>
            <person name="Antoshechkin I."/>
            <person name="Sternberg P.W."/>
            <person name="Goodrich-Blair H."/>
            <person name="Dillman A.R."/>
        </authorList>
    </citation>
    <scope>NUCLEOTIDE SEQUENCE</scope>
    <source>
        <strain evidence="1">PS9179</strain>
        <tissue evidence="1">Whole animal</tissue>
    </source>
</reference>
<evidence type="ECO:0000313" key="1">
    <source>
        <dbReference type="EMBL" id="KAK0420542.1"/>
    </source>
</evidence>
<gene>
    <name evidence="1" type="ORF">QR680_014747</name>
</gene>
<proteinExistence type="predicted"/>
<dbReference type="EMBL" id="JAUCMV010000002">
    <property type="protein sequence ID" value="KAK0420542.1"/>
    <property type="molecule type" value="Genomic_DNA"/>
</dbReference>
<dbReference type="AlphaFoldDB" id="A0AA39M4F9"/>
<dbReference type="Proteomes" id="UP001175271">
    <property type="component" value="Unassembled WGS sequence"/>
</dbReference>
<protein>
    <submittedName>
        <fullName evidence="1">Uncharacterized protein</fullName>
    </submittedName>
</protein>
<name>A0AA39M4F9_9BILA</name>